<dbReference type="EMBL" id="CP045096">
    <property type="protein sequence ID" value="QFQ94950.1"/>
    <property type="molecule type" value="Genomic_DNA"/>
</dbReference>
<dbReference type="InterPro" id="IPR002347">
    <property type="entry name" value="SDR_fam"/>
</dbReference>
<keyword evidence="5" id="KW-1185">Reference proteome</keyword>
<dbReference type="RefSeq" id="WP_152166485.1">
    <property type="nucleotide sequence ID" value="NZ_CP045096.1"/>
</dbReference>
<dbReference type="NCBIfam" id="NF005559">
    <property type="entry name" value="PRK07231.1"/>
    <property type="match status" value="1"/>
</dbReference>
<dbReference type="PROSITE" id="PS00061">
    <property type="entry name" value="ADH_SHORT"/>
    <property type="match status" value="1"/>
</dbReference>
<dbReference type="AlphaFoldDB" id="A0A5P8JW78"/>
<evidence type="ECO:0000313" key="5">
    <source>
        <dbReference type="Proteomes" id="UP000327294"/>
    </source>
</evidence>
<dbReference type="InterPro" id="IPR020904">
    <property type="entry name" value="Sc_DH/Rdtase_CS"/>
</dbReference>
<accession>A0A5P8JW78</accession>
<evidence type="ECO:0000256" key="1">
    <source>
        <dbReference type="ARBA" id="ARBA00006484"/>
    </source>
</evidence>
<dbReference type="PANTHER" id="PTHR24321">
    <property type="entry name" value="DEHYDROGENASES, SHORT CHAIN"/>
    <property type="match status" value="1"/>
</dbReference>
<dbReference type="Gene3D" id="3.40.50.720">
    <property type="entry name" value="NAD(P)-binding Rossmann-like Domain"/>
    <property type="match status" value="1"/>
</dbReference>
<evidence type="ECO:0000259" key="3">
    <source>
        <dbReference type="SMART" id="SM00822"/>
    </source>
</evidence>
<dbReference type="Proteomes" id="UP000327294">
    <property type="component" value="Chromosome"/>
</dbReference>
<protein>
    <submittedName>
        <fullName evidence="4">SDR family oxidoreductase</fullName>
    </submittedName>
</protein>
<dbReference type="PRINTS" id="PR00081">
    <property type="entry name" value="GDHRDH"/>
</dbReference>
<dbReference type="PANTHER" id="PTHR24321:SF15">
    <property type="entry name" value="OXIDOREDUCTASE UCPA"/>
    <property type="match status" value="1"/>
</dbReference>
<proteinExistence type="inferred from homology"/>
<dbReference type="KEGG" id="sphv:F9278_00615"/>
<dbReference type="FunFam" id="3.40.50.720:FF:000084">
    <property type="entry name" value="Short-chain dehydrogenase reductase"/>
    <property type="match status" value="1"/>
</dbReference>
<dbReference type="Pfam" id="PF13561">
    <property type="entry name" value="adh_short_C2"/>
    <property type="match status" value="1"/>
</dbReference>
<gene>
    <name evidence="4" type="ORF">F9278_00615</name>
</gene>
<evidence type="ECO:0000256" key="2">
    <source>
        <dbReference type="ARBA" id="ARBA00023002"/>
    </source>
</evidence>
<keyword evidence="2" id="KW-0560">Oxidoreductase</keyword>
<dbReference type="GO" id="GO:0016491">
    <property type="term" value="F:oxidoreductase activity"/>
    <property type="evidence" value="ECO:0007669"/>
    <property type="project" value="UniProtKB-KW"/>
</dbReference>
<comment type="similarity">
    <text evidence="1">Belongs to the short-chain dehydrogenases/reductases (SDR) family.</text>
</comment>
<reference evidence="4 5" key="1">
    <citation type="submission" date="2019-10" db="EMBL/GenBank/DDBJ databases">
        <title>Streptomyces sp. strain GY16 isolated from leaves of Broussonetia papyrifera.</title>
        <authorList>
            <person name="Mo P."/>
        </authorList>
    </citation>
    <scope>NUCLEOTIDE SEQUENCE [LARGE SCALE GENOMIC DNA]</scope>
    <source>
        <strain evidence="4 5">GY16</strain>
    </source>
</reference>
<sequence>MSFAGLAGRVALVTGAGSGIGAATARRLAAEGCSVALVDRDEDAVSAVAAGCGRGALALTADVSEEADAAEYLRAAVARFGRVDLFHLNAGIPGPFGTFADVDVADYDRVVAVNQRGVLLGLRDALRHFRATARPGAVVVTSSLAGLRASAAIVPYTASKHAVIGLARSAAIEGAPLGVRVNVVAPGLIETPMQSPLAEALGGEPVVAALRAHSPLGRMGTADEVAALVAFLLSDEAPYITGAVHVIDGGVDASDPMQIRL</sequence>
<evidence type="ECO:0000313" key="4">
    <source>
        <dbReference type="EMBL" id="QFQ94950.1"/>
    </source>
</evidence>
<dbReference type="SUPFAM" id="SSF51735">
    <property type="entry name" value="NAD(P)-binding Rossmann-fold domains"/>
    <property type="match status" value="1"/>
</dbReference>
<dbReference type="InterPro" id="IPR036291">
    <property type="entry name" value="NAD(P)-bd_dom_sf"/>
</dbReference>
<dbReference type="CDD" id="cd05233">
    <property type="entry name" value="SDR_c"/>
    <property type="match status" value="1"/>
</dbReference>
<dbReference type="PRINTS" id="PR00080">
    <property type="entry name" value="SDRFAMILY"/>
</dbReference>
<dbReference type="InterPro" id="IPR057326">
    <property type="entry name" value="KR_dom"/>
</dbReference>
<organism evidence="4 5">
    <name type="scientific">Streptomyces phaeolivaceus</name>
    <dbReference type="NCBI Taxonomy" id="2653200"/>
    <lineage>
        <taxon>Bacteria</taxon>
        <taxon>Bacillati</taxon>
        <taxon>Actinomycetota</taxon>
        <taxon>Actinomycetes</taxon>
        <taxon>Kitasatosporales</taxon>
        <taxon>Streptomycetaceae</taxon>
        <taxon>Streptomyces</taxon>
    </lineage>
</organism>
<dbReference type="SMART" id="SM00822">
    <property type="entry name" value="PKS_KR"/>
    <property type="match status" value="1"/>
</dbReference>
<feature type="domain" description="Ketoreductase" evidence="3">
    <location>
        <begin position="9"/>
        <end position="195"/>
    </location>
</feature>
<name>A0A5P8JW78_9ACTN</name>